<proteinExistence type="predicted"/>
<protein>
    <submittedName>
        <fullName evidence="1">Uncharacterized protein</fullName>
    </submittedName>
</protein>
<keyword evidence="2" id="KW-1185">Reference proteome</keyword>
<sequence>MTLVYSRSESGSHFQRVHLSRHQYTYMLVKPNDRFDNMIRYGSPASQPLSWYPLKYKTDKTRRPRSGMTEQRLVQVGPAERYHATQRV</sequence>
<name>A0AAE0ZPZ3_9GAST</name>
<evidence type="ECO:0000313" key="2">
    <source>
        <dbReference type="Proteomes" id="UP001283361"/>
    </source>
</evidence>
<dbReference type="EMBL" id="JAWDGP010003588">
    <property type="protein sequence ID" value="KAK3772896.1"/>
    <property type="molecule type" value="Genomic_DNA"/>
</dbReference>
<gene>
    <name evidence="1" type="ORF">RRG08_024081</name>
</gene>
<reference evidence="1" key="1">
    <citation type="journal article" date="2023" name="G3 (Bethesda)">
        <title>A reference genome for the long-term kleptoplast-retaining sea slug Elysia crispata morphotype clarki.</title>
        <authorList>
            <person name="Eastman K.E."/>
            <person name="Pendleton A.L."/>
            <person name="Shaikh M.A."/>
            <person name="Suttiyut T."/>
            <person name="Ogas R."/>
            <person name="Tomko P."/>
            <person name="Gavelis G."/>
            <person name="Widhalm J.R."/>
            <person name="Wisecaver J.H."/>
        </authorList>
    </citation>
    <scope>NUCLEOTIDE SEQUENCE</scope>
    <source>
        <strain evidence="1">ECLA1</strain>
    </source>
</reference>
<dbReference type="Proteomes" id="UP001283361">
    <property type="component" value="Unassembled WGS sequence"/>
</dbReference>
<evidence type="ECO:0000313" key="1">
    <source>
        <dbReference type="EMBL" id="KAK3772896.1"/>
    </source>
</evidence>
<organism evidence="1 2">
    <name type="scientific">Elysia crispata</name>
    <name type="common">lettuce slug</name>
    <dbReference type="NCBI Taxonomy" id="231223"/>
    <lineage>
        <taxon>Eukaryota</taxon>
        <taxon>Metazoa</taxon>
        <taxon>Spiralia</taxon>
        <taxon>Lophotrochozoa</taxon>
        <taxon>Mollusca</taxon>
        <taxon>Gastropoda</taxon>
        <taxon>Heterobranchia</taxon>
        <taxon>Euthyneura</taxon>
        <taxon>Panpulmonata</taxon>
        <taxon>Sacoglossa</taxon>
        <taxon>Placobranchoidea</taxon>
        <taxon>Plakobranchidae</taxon>
        <taxon>Elysia</taxon>
    </lineage>
</organism>
<accession>A0AAE0ZPZ3</accession>
<dbReference type="AlphaFoldDB" id="A0AAE0ZPZ3"/>
<comment type="caution">
    <text evidence="1">The sequence shown here is derived from an EMBL/GenBank/DDBJ whole genome shotgun (WGS) entry which is preliminary data.</text>
</comment>